<comment type="subcellular location">
    <subcellularLocation>
        <location evidence="1">Membrane</location>
    </subcellularLocation>
</comment>
<gene>
    <name evidence="7" type="primary">LOC102347868</name>
</gene>
<name>H2ZZJ5_LATCH</name>
<evidence type="ECO:0000259" key="6">
    <source>
        <dbReference type="PROSITE" id="PS50262"/>
    </source>
</evidence>
<dbReference type="InterPro" id="IPR052921">
    <property type="entry name" value="GPCR1_Superfamily_Member"/>
</dbReference>
<accession>H2ZZJ5</accession>
<proteinExistence type="predicted"/>
<feature type="domain" description="G-protein coupled receptors family 1 profile" evidence="6">
    <location>
        <begin position="34"/>
        <end position="282"/>
    </location>
</feature>
<organism evidence="7 8">
    <name type="scientific">Latimeria chalumnae</name>
    <name type="common">Coelacanth</name>
    <dbReference type="NCBI Taxonomy" id="7897"/>
    <lineage>
        <taxon>Eukaryota</taxon>
        <taxon>Metazoa</taxon>
        <taxon>Chordata</taxon>
        <taxon>Craniata</taxon>
        <taxon>Vertebrata</taxon>
        <taxon>Euteleostomi</taxon>
        <taxon>Coelacanthiformes</taxon>
        <taxon>Coelacanthidae</taxon>
        <taxon>Latimeria</taxon>
    </lineage>
</organism>
<evidence type="ECO:0000256" key="4">
    <source>
        <dbReference type="ARBA" id="ARBA00023136"/>
    </source>
</evidence>
<dbReference type="InParanoid" id="H2ZZJ5"/>
<protein>
    <recommendedName>
        <fullName evidence="6">G-protein coupled receptors family 1 profile domain-containing protein</fullName>
    </recommendedName>
</protein>
<dbReference type="Ensembl" id="ENSLACT00000002838.1">
    <property type="protein sequence ID" value="ENSLACP00000002816.1"/>
    <property type="gene ID" value="ENSLACG00000002518.1"/>
</dbReference>
<keyword evidence="2 5" id="KW-0812">Transmembrane</keyword>
<dbReference type="GO" id="GO:0016020">
    <property type="term" value="C:membrane"/>
    <property type="evidence" value="ECO:0007669"/>
    <property type="project" value="UniProtKB-SubCell"/>
</dbReference>
<dbReference type="GO" id="GO:0005549">
    <property type="term" value="F:odorant binding"/>
    <property type="evidence" value="ECO:0007669"/>
    <property type="project" value="TreeGrafter"/>
</dbReference>
<dbReference type="PROSITE" id="PS50262">
    <property type="entry name" value="G_PROTEIN_RECEP_F1_2"/>
    <property type="match status" value="1"/>
</dbReference>
<keyword evidence="3 5" id="KW-1133">Transmembrane helix</keyword>
<feature type="transmembrane region" description="Helical" evidence="5">
    <location>
        <begin position="133"/>
        <end position="155"/>
    </location>
</feature>
<keyword evidence="4 5" id="KW-0472">Membrane</keyword>
<evidence type="ECO:0000313" key="8">
    <source>
        <dbReference type="Proteomes" id="UP000008672"/>
    </source>
</evidence>
<evidence type="ECO:0000256" key="5">
    <source>
        <dbReference type="SAM" id="Phobius"/>
    </source>
</evidence>
<reference evidence="7" key="2">
    <citation type="submission" date="2025-08" db="UniProtKB">
        <authorList>
            <consortium name="Ensembl"/>
        </authorList>
    </citation>
    <scope>IDENTIFICATION</scope>
</reference>
<dbReference type="GeneTree" id="ENSGT00940000161337"/>
<feature type="transmembrane region" description="Helical" evidence="5">
    <location>
        <begin position="20"/>
        <end position="43"/>
    </location>
</feature>
<dbReference type="Gene3D" id="1.20.1070.10">
    <property type="entry name" value="Rhodopsin 7-helix transmembrane proteins"/>
    <property type="match status" value="1"/>
</dbReference>
<dbReference type="GO" id="GO:0004930">
    <property type="term" value="F:G protein-coupled receptor activity"/>
    <property type="evidence" value="ECO:0007669"/>
    <property type="project" value="InterPro"/>
</dbReference>
<feature type="transmembrane region" description="Helical" evidence="5">
    <location>
        <begin position="187"/>
        <end position="207"/>
    </location>
</feature>
<keyword evidence="8" id="KW-1185">Reference proteome</keyword>
<dbReference type="FunFam" id="1.20.1070.10:FF:000096">
    <property type="entry name" value="Odorant receptor 131-2"/>
    <property type="match status" value="1"/>
</dbReference>
<dbReference type="CDD" id="cd00637">
    <property type="entry name" value="7tm_classA_rhodopsin-like"/>
    <property type="match status" value="1"/>
</dbReference>
<reference evidence="7" key="3">
    <citation type="submission" date="2025-09" db="UniProtKB">
        <authorList>
            <consortium name="Ensembl"/>
        </authorList>
    </citation>
    <scope>IDENTIFICATION</scope>
</reference>
<feature type="transmembrane region" description="Helical" evidence="5">
    <location>
        <begin position="55"/>
        <end position="78"/>
    </location>
</feature>
<feature type="transmembrane region" description="Helical" evidence="5">
    <location>
        <begin position="90"/>
        <end position="112"/>
    </location>
</feature>
<dbReference type="PANTHER" id="PTHR26451:SF991">
    <property type="entry name" value="ODORANT RECEPTOR"/>
    <property type="match status" value="1"/>
</dbReference>
<feature type="transmembrane region" description="Helical" evidence="5">
    <location>
        <begin position="228"/>
        <end position="246"/>
    </location>
</feature>
<dbReference type="Pfam" id="PF00001">
    <property type="entry name" value="7tm_1"/>
    <property type="match status" value="1"/>
</dbReference>
<dbReference type="EMBL" id="AFYH01258847">
    <property type="status" value="NOT_ANNOTATED_CDS"/>
    <property type="molecule type" value="Genomic_DNA"/>
</dbReference>
<evidence type="ECO:0000256" key="1">
    <source>
        <dbReference type="ARBA" id="ARBA00004370"/>
    </source>
</evidence>
<evidence type="ECO:0000256" key="3">
    <source>
        <dbReference type="ARBA" id="ARBA00022989"/>
    </source>
</evidence>
<dbReference type="SUPFAM" id="SSF81321">
    <property type="entry name" value="Family A G protein-coupled receptor-like"/>
    <property type="match status" value="1"/>
</dbReference>
<sequence>TNSSVLIYSWSRRTMENLVRIVSVIPFITVFLSMNILMLYVFFSGTSFQENSRYVLFAHMLVNDTLQLAVAVLLLWITELHAKIPLPVCHFLVALTGSAYLITPLNLAAMSLERYVAICVPLRHAEICQVGRTWIVIATMWFLGTSPFLADFVLLCVLQRRNFFLLSLDCTREEIIFTSAQSFLRSLAHGLDFSVVALIILYTYVKIWLTARRMRANKSSATRARKTVILHAFQLGLCMVSFTYPITENLLLGQKNWFYVNLTFLNFVVFILFPRFLSPLIYGLRDETFKSHLRRFLPCWSVSIGPAFSK</sequence>
<dbReference type="Proteomes" id="UP000008672">
    <property type="component" value="Unassembled WGS sequence"/>
</dbReference>
<dbReference type="HOGENOM" id="CLU_077059_0_0_1"/>
<dbReference type="eggNOG" id="ENOG502QWIF">
    <property type="taxonomic scope" value="Eukaryota"/>
</dbReference>
<dbReference type="AlphaFoldDB" id="H2ZZJ5"/>
<dbReference type="InterPro" id="IPR000276">
    <property type="entry name" value="GPCR_Rhodpsn"/>
</dbReference>
<reference evidence="8" key="1">
    <citation type="submission" date="2011-08" db="EMBL/GenBank/DDBJ databases">
        <title>The draft genome of Latimeria chalumnae.</title>
        <authorList>
            <person name="Di Palma F."/>
            <person name="Alfoldi J."/>
            <person name="Johnson J."/>
            <person name="Berlin A."/>
            <person name="Gnerre S."/>
            <person name="Jaffe D."/>
            <person name="MacCallum I."/>
            <person name="Young S."/>
            <person name="Walker B.J."/>
            <person name="Lander E."/>
            <person name="Lindblad-Toh K."/>
        </authorList>
    </citation>
    <scope>NUCLEOTIDE SEQUENCE [LARGE SCALE GENOMIC DNA]</scope>
    <source>
        <strain evidence="8">Wild caught</strain>
    </source>
</reference>
<feature type="transmembrane region" description="Helical" evidence="5">
    <location>
        <begin position="258"/>
        <end position="284"/>
    </location>
</feature>
<dbReference type="PANTHER" id="PTHR26451">
    <property type="entry name" value="G_PROTEIN_RECEP_F1_2 DOMAIN-CONTAINING PROTEIN"/>
    <property type="match status" value="1"/>
</dbReference>
<dbReference type="GO" id="GO:0004984">
    <property type="term" value="F:olfactory receptor activity"/>
    <property type="evidence" value="ECO:0007669"/>
    <property type="project" value="TreeGrafter"/>
</dbReference>
<dbReference type="OMA" id="KHFIRIH"/>
<dbReference type="InterPro" id="IPR017452">
    <property type="entry name" value="GPCR_Rhodpsn_7TM"/>
</dbReference>
<evidence type="ECO:0000256" key="2">
    <source>
        <dbReference type="ARBA" id="ARBA00022692"/>
    </source>
</evidence>
<evidence type="ECO:0000313" key="7">
    <source>
        <dbReference type="Ensembl" id="ENSLACP00000002816.1"/>
    </source>
</evidence>